<dbReference type="Gene3D" id="3.40.50.12090">
    <property type="match status" value="3"/>
</dbReference>
<evidence type="ECO:0000313" key="3">
    <source>
        <dbReference type="Proteomes" id="UP000241434"/>
    </source>
</evidence>
<accession>A0A2P7Q1W3</accession>
<keyword evidence="3" id="KW-1185">Reference proteome</keyword>
<evidence type="ECO:0000256" key="1">
    <source>
        <dbReference type="SAM" id="SignalP"/>
    </source>
</evidence>
<evidence type="ECO:0008006" key="4">
    <source>
        <dbReference type="Google" id="ProtNLM"/>
    </source>
</evidence>
<evidence type="ECO:0000313" key="2">
    <source>
        <dbReference type="EMBL" id="PSJ31949.1"/>
    </source>
</evidence>
<dbReference type="Pfam" id="PF04122">
    <property type="entry name" value="CW_binding_2"/>
    <property type="match status" value="3"/>
</dbReference>
<sequence length="586" mass="64185">MKLRSKILTVGLSLATILSLSVNEADASEKTYKRYAGNNRSETCLETSGLSNVIKGQNIVIADGYSFADSLSAMNLANKYDAVLLLDVDYRFNDLTVEAYLDLYQPENVFLIGGKENRKYGKIEHKITNIIPIAGKNRYETNKKSLDAGGYENVGVASGENFADALSSYSLLKEKDLGLMLVRPNENYDSMGRNVEYTFGGKKSVSKDAGERISGNNRYDTSIKIAEKSKNNDIIFVSANQFADAMSAINLVNSKSANILLTTTNGDKRVSDLANKADNIFVVGGKKTLPDKNIDYAIQGKALPVNNPNLISNISGYNLSFNIPKDLSNIVSSRKIDYLQDNDLAFSMKSPESGYLFTIYVSDYSNYSSDGFHERNIGTLKQNGKNYSVFMNIGAQPNYSNEGKYINAINKLSNAIENGALSGTNGSSFTLNRAFYNEMKNLFIPKIKAAASSNELTIPGTDGKAKIKLPKHILSRVQFNSSGDAIINKNIYRRTHDEDASTSIFLIKLIPYVGTDSNTHIYAGANTYGTVIKNGKKYSLYVDSHTGPAMVGTTVALSKSENNQLHEDNNAIVKALNNKNTSGIIH</sequence>
<keyword evidence="1" id="KW-0732">Signal</keyword>
<comment type="caution">
    <text evidence="2">The sequence shown here is derived from an EMBL/GenBank/DDBJ whole genome shotgun (WGS) entry which is preliminary data.</text>
</comment>
<dbReference type="PANTHER" id="PTHR30032">
    <property type="entry name" value="N-ACETYLMURAMOYL-L-ALANINE AMIDASE-RELATED"/>
    <property type="match status" value="1"/>
</dbReference>
<dbReference type="AlphaFoldDB" id="A0A2P7Q1W3"/>
<gene>
    <name evidence="2" type="ORF">UF10_04940</name>
</gene>
<organism evidence="2 3">
    <name type="scientific">Peptostreptococcus russellii</name>
    <dbReference type="NCBI Taxonomy" id="215200"/>
    <lineage>
        <taxon>Bacteria</taxon>
        <taxon>Bacillati</taxon>
        <taxon>Bacillota</taxon>
        <taxon>Clostridia</taxon>
        <taxon>Peptostreptococcales</taxon>
        <taxon>Peptostreptococcaceae</taxon>
        <taxon>Peptostreptococcus</taxon>
    </lineage>
</organism>
<dbReference type="Proteomes" id="UP000241434">
    <property type="component" value="Unassembled WGS sequence"/>
</dbReference>
<dbReference type="InterPro" id="IPR051922">
    <property type="entry name" value="Bact_Sporulation_Assoc"/>
</dbReference>
<dbReference type="EMBL" id="JYGE01000003">
    <property type="protein sequence ID" value="PSJ31949.1"/>
    <property type="molecule type" value="Genomic_DNA"/>
</dbReference>
<dbReference type="OrthoDB" id="1753471at2"/>
<dbReference type="InterPro" id="IPR007253">
    <property type="entry name" value="Cell_wall-bd_2"/>
</dbReference>
<dbReference type="PANTHER" id="PTHR30032:SF8">
    <property type="entry name" value="GERMINATION-SPECIFIC N-ACETYLMURAMOYL-L-ALANINE AMIDASE"/>
    <property type="match status" value="1"/>
</dbReference>
<reference evidence="2" key="1">
    <citation type="thesis" date="2015" institute="Rutgers" country="The State University of New Jersey, 14 College Farm Rd., New Brunswick, NJ, USA">
        <title>Ammonia toxicity in bacteria and its implications for treatment of and resource recovery from highly nitrogenous organic wastes.</title>
        <authorList>
            <person name="Luther A.K."/>
        </authorList>
    </citation>
    <scope>NUCLEOTIDE SEQUENCE</scope>
    <source>
        <strain evidence="2">RT-10B</strain>
    </source>
</reference>
<proteinExistence type="predicted"/>
<name>A0A2P7Q1W3_9FIRM</name>
<protein>
    <recommendedName>
        <fullName evidence="4">Cell wall binding repeat 2</fullName>
    </recommendedName>
</protein>
<feature type="chain" id="PRO_5015168967" description="Cell wall binding repeat 2" evidence="1">
    <location>
        <begin position="28"/>
        <end position="586"/>
    </location>
</feature>
<feature type="signal peptide" evidence="1">
    <location>
        <begin position="1"/>
        <end position="27"/>
    </location>
</feature>
<dbReference type="RefSeq" id="WP_106776716.1">
    <property type="nucleotide sequence ID" value="NZ_JYGE01000003.1"/>
</dbReference>